<keyword evidence="6" id="KW-1185">Reference proteome</keyword>
<dbReference type="SUPFAM" id="SSF103039">
    <property type="entry name" value="CheC-like"/>
    <property type="match status" value="1"/>
</dbReference>
<comment type="caution">
    <text evidence="3">The sequence shown here is derived from an EMBL/GenBank/DDBJ whole genome shotgun (WGS) entry which is preliminary data.</text>
</comment>
<name>A0A5L4XQL9_CAMFE</name>
<dbReference type="EMBL" id="AABQDW010000002">
    <property type="protein sequence ID" value="EAI5407495.1"/>
    <property type="molecule type" value="Genomic_DNA"/>
</dbReference>
<evidence type="ECO:0000313" key="2">
    <source>
        <dbReference type="EMBL" id="EAI5407495.1"/>
    </source>
</evidence>
<dbReference type="GO" id="GO:0004519">
    <property type="term" value="F:endonuclease activity"/>
    <property type="evidence" value="ECO:0007669"/>
    <property type="project" value="UniProtKB-KW"/>
</dbReference>
<dbReference type="AlphaFoldDB" id="A0A5L4XQL9"/>
<proteinExistence type="predicted"/>
<evidence type="ECO:0000313" key="3">
    <source>
        <dbReference type="EMBL" id="EAI8858598.1"/>
    </source>
</evidence>
<evidence type="ECO:0000313" key="7">
    <source>
        <dbReference type="Proteomes" id="UP000557842"/>
    </source>
</evidence>
<dbReference type="GO" id="GO:0006935">
    <property type="term" value="P:chemotaxis"/>
    <property type="evidence" value="ECO:0007669"/>
    <property type="project" value="UniProtKB-KW"/>
</dbReference>
<keyword evidence="3" id="KW-0540">Nuclease</keyword>
<protein>
    <submittedName>
        <fullName evidence="3">Restriction endonuclease</fullName>
    </submittedName>
</protein>
<dbReference type="GeneID" id="61064198"/>
<keyword evidence="1" id="KW-0145">Chemotaxis</keyword>
<dbReference type="EMBL" id="AACCXK010000007">
    <property type="protein sequence ID" value="EAK0453022.1"/>
    <property type="molecule type" value="Genomic_DNA"/>
</dbReference>
<dbReference type="Proteomes" id="UP000557842">
    <property type="component" value="Unassembled WGS sequence"/>
</dbReference>
<dbReference type="RefSeq" id="WP_002848503.1">
    <property type="nucleotide sequence ID" value="NZ_AABUZP020000024.1"/>
</dbReference>
<gene>
    <name evidence="4" type="ORF">AAH17_05055</name>
    <name evidence="5" type="ORF">AAH24_03870</name>
    <name evidence="2" type="ORF">BVH53_02065</name>
    <name evidence="3" type="ORF">CX802_01865</name>
</gene>
<dbReference type="EMBL" id="AACCXM010000002">
    <property type="protein sequence ID" value="EAK0468508.1"/>
    <property type="molecule type" value="Genomic_DNA"/>
</dbReference>
<dbReference type="Proteomes" id="UP000535509">
    <property type="component" value="Unassembled WGS sequence"/>
</dbReference>
<dbReference type="Gene3D" id="3.40.1550.10">
    <property type="entry name" value="CheC-like"/>
    <property type="match status" value="1"/>
</dbReference>
<evidence type="ECO:0000256" key="1">
    <source>
        <dbReference type="ARBA" id="ARBA00022500"/>
    </source>
</evidence>
<sequence length="139" mass="15971">MMSAVCYATKHFCTDTLGFELKDGSKLGKDVYGASIPVYKDNEEYQFFLYFKRDTLKYFAKVLLNVSDEKHVDLGDLSREVANQIIGYAKNLLNDRHDGKYKLGTPEFLGKVESFPVKLAESKLFKMKNRTFKIGYKKA</sequence>
<accession>A0A5L4XQL9</accession>
<keyword evidence="3" id="KW-0378">Hydrolase</keyword>
<evidence type="ECO:0000313" key="6">
    <source>
        <dbReference type="Proteomes" id="UP000535509"/>
    </source>
</evidence>
<dbReference type="OMA" id="KSEYHFY"/>
<reference evidence="3 6" key="1">
    <citation type="submission" date="2018-06" db="EMBL/GenBank/DDBJ databases">
        <authorList>
            <consortium name="PulseNet: The National Subtyping Network for Foodborne Disease Surveillance"/>
            <person name="Tarr C.L."/>
            <person name="Trees E."/>
            <person name="Katz L.S."/>
            <person name="Carleton-Romer H.A."/>
            <person name="Stroika S."/>
            <person name="Kucerova Z."/>
            <person name="Roache K.F."/>
            <person name="Sabol A.L."/>
            <person name="Besser J."/>
            <person name="Gerner-Smidt P."/>
        </authorList>
    </citation>
    <scope>NUCLEOTIDE SEQUENCE [LARGE SCALE GENOMIC DNA]</scope>
    <source>
        <strain evidence="4">2014D-0197</strain>
        <strain evidence="2 7">2016D-0221</strain>
        <strain evidence="5">D4313</strain>
        <strain evidence="3 6">PNUSAC001503</strain>
    </source>
</reference>
<dbReference type="EMBL" id="AABTCC010000003">
    <property type="protein sequence ID" value="EAI8858598.1"/>
    <property type="molecule type" value="Genomic_DNA"/>
</dbReference>
<keyword evidence="3" id="KW-0255">Endonuclease</keyword>
<evidence type="ECO:0000313" key="4">
    <source>
        <dbReference type="EMBL" id="EAK0453022.1"/>
    </source>
</evidence>
<evidence type="ECO:0000313" key="5">
    <source>
        <dbReference type="EMBL" id="EAK0468508.1"/>
    </source>
</evidence>
<dbReference type="InterPro" id="IPR028976">
    <property type="entry name" value="CheC-like_sf"/>
</dbReference>
<organism evidence="3 6">
    <name type="scientific">Campylobacter fetus</name>
    <dbReference type="NCBI Taxonomy" id="196"/>
    <lineage>
        <taxon>Bacteria</taxon>
        <taxon>Pseudomonadati</taxon>
        <taxon>Campylobacterota</taxon>
        <taxon>Epsilonproteobacteria</taxon>
        <taxon>Campylobacterales</taxon>
        <taxon>Campylobacteraceae</taxon>
        <taxon>Campylobacter</taxon>
    </lineage>
</organism>